<sequence>MENLPKTESPGEIIRGLIRAQDRATLATKMRAGQETVEGVGAPYASLVLMGSGPDAAPLLLLSTLADHTKNLLADPVCSLMVDGTKGLTDPLTGARATLQGRLEKTDDRGLMERYIRRHPSAAMYAGFGDFSLYRMSVQRAHLVAGFGRIHWVGAEDVLYDMAGSGDLAQQEGGVVDHMNDDHGDAVGLYANVLLNRPGVGWRMTGVDPEGADLRRDGDIARLAFDKPVSDAESARVELVRLVKRARKG</sequence>
<dbReference type="InterPro" id="IPR037119">
    <property type="entry name" value="Haem_oxidase_HugZ-like_sf"/>
</dbReference>
<dbReference type="Pfam" id="PF10615">
    <property type="entry name" value="DUF2470"/>
    <property type="match status" value="1"/>
</dbReference>
<dbReference type="EMBL" id="SADE01000002">
    <property type="protein sequence ID" value="RVU36364.1"/>
    <property type="molecule type" value="Genomic_DNA"/>
</dbReference>
<dbReference type="InterPro" id="IPR055343">
    <property type="entry name" value="CREG_beta-barrel"/>
</dbReference>
<organism evidence="3 4">
    <name type="scientific">Hwanghaeella grinnelliae</name>
    <dbReference type="NCBI Taxonomy" id="2500179"/>
    <lineage>
        <taxon>Bacteria</taxon>
        <taxon>Pseudomonadati</taxon>
        <taxon>Pseudomonadota</taxon>
        <taxon>Alphaproteobacteria</taxon>
        <taxon>Rhodospirillales</taxon>
        <taxon>Rhodospirillaceae</taxon>
        <taxon>Hwanghaeella</taxon>
    </lineage>
</organism>
<dbReference type="AlphaFoldDB" id="A0A3S2Z8T6"/>
<dbReference type="GO" id="GO:0005737">
    <property type="term" value="C:cytoplasm"/>
    <property type="evidence" value="ECO:0007669"/>
    <property type="project" value="UniProtKB-ARBA"/>
</dbReference>
<evidence type="ECO:0000313" key="3">
    <source>
        <dbReference type="EMBL" id="RVU36364.1"/>
    </source>
</evidence>
<reference evidence="4" key="1">
    <citation type="submission" date="2019-01" db="EMBL/GenBank/DDBJ databases">
        <title>Gri0909 isolated from a small marine red alga.</title>
        <authorList>
            <person name="Kim J."/>
            <person name="Jeong S.E."/>
            <person name="Jeon C.O."/>
        </authorList>
    </citation>
    <scope>NUCLEOTIDE SEQUENCE [LARGE SCALE GENOMIC DNA]</scope>
    <source>
        <strain evidence="4">Gri0909</strain>
    </source>
</reference>
<dbReference type="Gene3D" id="3.20.180.10">
    <property type="entry name" value="PNP-oxidase-like"/>
    <property type="match status" value="1"/>
</dbReference>
<accession>A0A3S2Z8T6</accession>
<dbReference type="SUPFAM" id="SSF50475">
    <property type="entry name" value="FMN-binding split barrel"/>
    <property type="match status" value="1"/>
</dbReference>
<dbReference type="InterPro" id="IPR019595">
    <property type="entry name" value="DUF2470"/>
</dbReference>
<evidence type="ECO:0000259" key="2">
    <source>
        <dbReference type="Pfam" id="PF13883"/>
    </source>
</evidence>
<dbReference type="PANTHER" id="PTHR13343:SF17">
    <property type="entry name" value="CELLULAR REPRESSOR OF E1A-STIMULATED GENES, ISOFORM A"/>
    <property type="match status" value="1"/>
</dbReference>
<evidence type="ECO:0000313" key="4">
    <source>
        <dbReference type="Proteomes" id="UP000287447"/>
    </source>
</evidence>
<keyword evidence="4" id="KW-1185">Reference proteome</keyword>
<dbReference type="Proteomes" id="UP000287447">
    <property type="component" value="Unassembled WGS sequence"/>
</dbReference>
<dbReference type="Pfam" id="PF13883">
    <property type="entry name" value="CREG_beta-barrel"/>
    <property type="match status" value="1"/>
</dbReference>
<name>A0A3S2Z8T6_9PROT</name>
<dbReference type="OrthoDB" id="9814594at2"/>
<evidence type="ECO:0000259" key="1">
    <source>
        <dbReference type="Pfam" id="PF10615"/>
    </source>
</evidence>
<gene>
    <name evidence="3" type="ORF">EOI86_14225</name>
</gene>
<dbReference type="InterPro" id="IPR012349">
    <property type="entry name" value="Split_barrel_FMN-bd"/>
</dbReference>
<comment type="caution">
    <text evidence="3">The sequence shown here is derived from an EMBL/GenBank/DDBJ whole genome shotgun (WGS) entry which is preliminary data.</text>
</comment>
<protein>
    <submittedName>
        <fullName evidence="3">DUF2470 domain-containing protein</fullName>
    </submittedName>
</protein>
<dbReference type="RefSeq" id="WP_127765840.1">
    <property type="nucleotide sequence ID" value="NZ_SADE01000002.1"/>
</dbReference>
<dbReference type="Gene3D" id="2.30.110.10">
    <property type="entry name" value="Electron Transport, Fmn-binding Protein, Chain A"/>
    <property type="match status" value="1"/>
</dbReference>
<feature type="domain" description="DUF2470" evidence="1">
    <location>
        <begin position="174"/>
        <end position="242"/>
    </location>
</feature>
<feature type="domain" description="CREG-like beta-barrel" evidence="2">
    <location>
        <begin position="10"/>
        <end position="156"/>
    </location>
</feature>
<dbReference type="PANTHER" id="PTHR13343">
    <property type="entry name" value="CREG1 PROTEIN"/>
    <property type="match status" value="1"/>
</dbReference>
<proteinExistence type="predicted"/>